<keyword evidence="1" id="KW-0732">Signal</keyword>
<dbReference type="InterPro" id="IPR013783">
    <property type="entry name" value="Ig-like_fold"/>
</dbReference>
<comment type="caution">
    <text evidence="3">The sequence shown here is derived from an EMBL/GenBank/DDBJ whole genome shotgun (WGS) entry which is preliminary data.</text>
</comment>
<organism evidence="3 4">
    <name type="scientific">Paenibacillus hemerocallicola</name>
    <dbReference type="NCBI Taxonomy" id="1172614"/>
    <lineage>
        <taxon>Bacteria</taxon>
        <taxon>Bacillati</taxon>
        <taxon>Bacillota</taxon>
        <taxon>Bacilli</taxon>
        <taxon>Bacillales</taxon>
        <taxon>Paenibacillaceae</taxon>
        <taxon>Paenibacillus</taxon>
    </lineage>
</organism>
<evidence type="ECO:0000313" key="4">
    <source>
        <dbReference type="Proteomes" id="UP000307943"/>
    </source>
</evidence>
<dbReference type="Gene3D" id="2.60.40.10">
    <property type="entry name" value="Immunoglobulins"/>
    <property type="match status" value="2"/>
</dbReference>
<keyword evidence="4" id="KW-1185">Reference proteome</keyword>
<evidence type="ECO:0000256" key="1">
    <source>
        <dbReference type="SAM" id="SignalP"/>
    </source>
</evidence>
<name>A0A5C4TE96_9BACL</name>
<evidence type="ECO:0000313" key="3">
    <source>
        <dbReference type="EMBL" id="TNJ67434.1"/>
    </source>
</evidence>
<dbReference type="SMART" id="SM00060">
    <property type="entry name" value="FN3"/>
    <property type="match status" value="2"/>
</dbReference>
<sequence length="405" mass="42698">MRKSVCMIALVLSLLFSGMSAYADANPAPGMLRWLPAAPPSAPYFAATDGNWQTFETLSNESVVWSFARPVDLTGFIFYADSPDAQLYMIDVYGMVTAAAGASTTIPAAPFAIDVSKVKSVRLTSGNPGQPIRVYELDVYGSLAPIAPLAPGGLGAIGSDGAVQLHWYPELYATGYRVKRSPYAGGPYSVVQTVYGTQFRDESVVNGTPYYYTVSAFNEFGESANSAPVWAYPYQSAPAAPARLTAVPGDGQVLLQWETVTGAVYYNIKRNGPNGGGYATVGQSVYGYYTDGSLANGSTYSYIVTALNGAGESMPSAAAAAVPIAAVPDRVLLNISLAGGDGKEYDLSAAEAADFIAWYENRSNGIGTGAYPFIQSGNRGPFATRTDYIVFSSIVAFGANAYKAK</sequence>
<protein>
    <recommendedName>
        <fullName evidence="2">Fibronectin type-III domain-containing protein</fullName>
    </recommendedName>
</protein>
<dbReference type="CDD" id="cd00063">
    <property type="entry name" value="FN3"/>
    <property type="match status" value="2"/>
</dbReference>
<dbReference type="InterPro" id="IPR036116">
    <property type="entry name" value="FN3_sf"/>
</dbReference>
<proteinExistence type="predicted"/>
<dbReference type="PROSITE" id="PS50853">
    <property type="entry name" value="FN3"/>
    <property type="match status" value="1"/>
</dbReference>
<dbReference type="InterPro" id="IPR003961">
    <property type="entry name" value="FN3_dom"/>
</dbReference>
<dbReference type="OrthoDB" id="1937631at2"/>
<gene>
    <name evidence="3" type="ORF">FE784_05620</name>
</gene>
<dbReference type="AlphaFoldDB" id="A0A5C4TE96"/>
<dbReference type="EMBL" id="VDCQ01000005">
    <property type="protein sequence ID" value="TNJ67434.1"/>
    <property type="molecule type" value="Genomic_DNA"/>
</dbReference>
<accession>A0A5C4TE96</accession>
<dbReference type="Proteomes" id="UP000307943">
    <property type="component" value="Unassembled WGS sequence"/>
</dbReference>
<feature type="domain" description="Fibronectin type-III" evidence="2">
    <location>
        <begin position="147"/>
        <end position="239"/>
    </location>
</feature>
<evidence type="ECO:0000259" key="2">
    <source>
        <dbReference type="PROSITE" id="PS50853"/>
    </source>
</evidence>
<feature type="chain" id="PRO_5022857064" description="Fibronectin type-III domain-containing protein" evidence="1">
    <location>
        <begin position="24"/>
        <end position="405"/>
    </location>
</feature>
<dbReference type="SUPFAM" id="SSF49265">
    <property type="entry name" value="Fibronectin type III"/>
    <property type="match status" value="1"/>
</dbReference>
<feature type="signal peptide" evidence="1">
    <location>
        <begin position="1"/>
        <end position="23"/>
    </location>
</feature>
<reference evidence="3 4" key="1">
    <citation type="submission" date="2019-05" db="EMBL/GenBank/DDBJ databases">
        <title>We sequenced the genome of Paenibacillus hemerocallicola KCTC 33185 for further insight into its adaptation and study the phylogeny of Paenibacillus.</title>
        <authorList>
            <person name="Narsing Rao M.P."/>
        </authorList>
    </citation>
    <scope>NUCLEOTIDE SEQUENCE [LARGE SCALE GENOMIC DNA]</scope>
    <source>
        <strain evidence="3 4">KCTC 33185</strain>
    </source>
</reference>
<dbReference type="RefSeq" id="WP_139601147.1">
    <property type="nucleotide sequence ID" value="NZ_VDCQ01000005.1"/>
</dbReference>